<sequence>MAGRYAYAKQFKRMQMMNKKLKSRLGRIVRDIESNYQWIINYHNKYSVLAWHKPNN</sequence>
<evidence type="ECO:0000313" key="1">
    <source>
        <dbReference type="EMBL" id="SFV86883.1"/>
    </source>
</evidence>
<dbReference type="AlphaFoldDB" id="A0A1W1DYV3"/>
<gene>
    <name evidence="1" type="ORF">MNB_SUP05-SYMBIONT-4-1156</name>
</gene>
<accession>A0A1W1DYV3</accession>
<dbReference type="EMBL" id="FPHY01000117">
    <property type="protein sequence ID" value="SFV86883.1"/>
    <property type="molecule type" value="Genomic_DNA"/>
</dbReference>
<proteinExistence type="predicted"/>
<reference evidence="1" key="1">
    <citation type="submission" date="2016-10" db="EMBL/GenBank/DDBJ databases">
        <authorList>
            <person name="de Groot N.N."/>
        </authorList>
    </citation>
    <scope>NUCLEOTIDE SEQUENCE</scope>
</reference>
<protein>
    <submittedName>
        <fullName evidence="1">Uncharacterized protein</fullName>
    </submittedName>
</protein>
<name>A0A1W1DYV3_9ZZZZ</name>
<organism evidence="1">
    <name type="scientific">hydrothermal vent metagenome</name>
    <dbReference type="NCBI Taxonomy" id="652676"/>
    <lineage>
        <taxon>unclassified sequences</taxon>
        <taxon>metagenomes</taxon>
        <taxon>ecological metagenomes</taxon>
    </lineage>
</organism>